<dbReference type="GO" id="GO:0051059">
    <property type="term" value="F:NF-kappaB binding"/>
    <property type="evidence" value="ECO:0007669"/>
    <property type="project" value="TreeGrafter"/>
</dbReference>
<organism evidence="5 6">
    <name type="scientific">Cardiocondyla obscurior</name>
    <dbReference type="NCBI Taxonomy" id="286306"/>
    <lineage>
        <taxon>Eukaryota</taxon>
        <taxon>Metazoa</taxon>
        <taxon>Ecdysozoa</taxon>
        <taxon>Arthropoda</taxon>
        <taxon>Hexapoda</taxon>
        <taxon>Insecta</taxon>
        <taxon>Pterygota</taxon>
        <taxon>Neoptera</taxon>
        <taxon>Endopterygota</taxon>
        <taxon>Hymenoptera</taxon>
        <taxon>Apocrita</taxon>
        <taxon>Aculeata</taxon>
        <taxon>Formicoidea</taxon>
        <taxon>Formicidae</taxon>
        <taxon>Myrmicinae</taxon>
        <taxon>Cardiocondyla</taxon>
    </lineage>
</organism>
<evidence type="ECO:0000256" key="4">
    <source>
        <dbReference type="SAM" id="MobiDB-lite"/>
    </source>
</evidence>
<proteinExistence type="predicted"/>
<keyword evidence="1" id="KW-0677">Repeat</keyword>
<dbReference type="Proteomes" id="UP001430953">
    <property type="component" value="Unassembled WGS sequence"/>
</dbReference>
<dbReference type="InterPro" id="IPR036770">
    <property type="entry name" value="Ankyrin_rpt-contain_sf"/>
</dbReference>
<dbReference type="AlphaFoldDB" id="A0AAW2FYL6"/>
<gene>
    <name evidence="5" type="ORF">PUN28_008655</name>
</gene>
<feature type="region of interest" description="Disordered" evidence="4">
    <location>
        <begin position="103"/>
        <end position="123"/>
    </location>
</feature>
<dbReference type="PANTHER" id="PTHR46680">
    <property type="entry name" value="NF-KAPPA-B INHIBITOR ALPHA"/>
    <property type="match status" value="1"/>
</dbReference>
<evidence type="ECO:0000256" key="1">
    <source>
        <dbReference type="ARBA" id="ARBA00022737"/>
    </source>
</evidence>
<keyword evidence="2 3" id="KW-0040">ANK repeat</keyword>
<dbReference type="Pfam" id="PF00023">
    <property type="entry name" value="Ank"/>
    <property type="match status" value="1"/>
</dbReference>
<keyword evidence="6" id="KW-1185">Reference proteome</keyword>
<dbReference type="PANTHER" id="PTHR46680:SF3">
    <property type="entry name" value="NF-KAPPA-B INHIBITOR CACTUS"/>
    <property type="match status" value="1"/>
</dbReference>
<dbReference type="EMBL" id="JADYXP020000007">
    <property type="protein sequence ID" value="KAL0121074.1"/>
    <property type="molecule type" value="Genomic_DNA"/>
</dbReference>
<feature type="region of interest" description="Disordered" evidence="4">
    <location>
        <begin position="1"/>
        <end position="38"/>
    </location>
</feature>
<reference evidence="5 6" key="1">
    <citation type="submission" date="2023-03" db="EMBL/GenBank/DDBJ databases">
        <title>High recombination rates correlate with genetic variation in Cardiocondyla obscurior ants.</title>
        <authorList>
            <person name="Errbii M."/>
        </authorList>
    </citation>
    <scope>NUCLEOTIDE SEQUENCE [LARGE SCALE GENOMIC DNA]</scope>
    <source>
        <strain evidence="5">Alpha-2009</strain>
        <tissue evidence="5">Whole body</tissue>
    </source>
</reference>
<dbReference type="Pfam" id="PF12796">
    <property type="entry name" value="Ank_2"/>
    <property type="match status" value="1"/>
</dbReference>
<dbReference type="Gene3D" id="1.25.40.20">
    <property type="entry name" value="Ankyrin repeat-containing domain"/>
    <property type="match status" value="1"/>
</dbReference>
<evidence type="ECO:0000313" key="5">
    <source>
        <dbReference type="EMBL" id="KAL0121074.1"/>
    </source>
</evidence>
<evidence type="ECO:0000313" key="6">
    <source>
        <dbReference type="Proteomes" id="UP001430953"/>
    </source>
</evidence>
<dbReference type="GO" id="GO:0005829">
    <property type="term" value="C:cytosol"/>
    <property type="evidence" value="ECO:0007669"/>
    <property type="project" value="TreeGrafter"/>
</dbReference>
<feature type="region of interest" description="Disordered" evidence="4">
    <location>
        <begin position="377"/>
        <end position="400"/>
    </location>
</feature>
<name>A0AAW2FYL6_9HYME</name>
<dbReference type="InterPro" id="IPR002110">
    <property type="entry name" value="Ankyrin_rpt"/>
</dbReference>
<feature type="repeat" description="ANK" evidence="3">
    <location>
        <begin position="284"/>
        <end position="316"/>
    </location>
</feature>
<feature type="repeat" description="ANK" evidence="3">
    <location>
        <begin position="200"/>
        <end position="232"/>
    </location>
</feature>
<dbReference type="GO" id="GO:0071356">
    <property type="term" value="P:cellular response to tumor necrosis factor"/>
    <property type="evidence" value="ECO:0007669"/>
    <property type="project" value="TreeGrafter"/>
</dbReference>
<dbReference type="PRINTS" id="PR01415">
    <property type="entry name" value="ANKYRIN"/>
</dbReference>
<dbReference type="SMART" id="SM00248">
    <property type="entry name" value="ANK"/>
    <property type="match status" value="5"/>
</dbReference>
<dbReference type="InterPro" id="IPR051070">
    <property type="entry name" value="NF-kappa-B_inhibitor"/>
</dbReference>
<evidence type="ECO:0000256" key="2">
    <source>
        <dbReference type="ARBA" id="ARBA00023043"/>
    </source>
</evidence>
<protein>
    <recommendedName>
        <fullName evidence="7">NF-kappa-B inhibitor cactus</fullName>
    </recommendedName>
</protein>
<accession>A0AAW2FYL6</accession>
<evidence type="ECO:0008006" key="7">
    <source>
        <dbReference type="Google" id="ProtNLM"/>
    </source>
</evidence>
<dbReference type="PROSITE" id="PS50088">
    <property type="entry name" value="ANK_REPEAT"/>
    <property type="match status" value="2"/>
</dbReference>
<evidence type="ECO:0000256" key="3">
    <source>
        <dbReference type="PROSITE-ProRule" id="PRU00023"/>
    </source>
</evidence>
<dbReference type="SUPFAM" id="SSF48403">
    <property type="entry name" value="Ankyrin repeat"/>
    <property type="match status" value="1"/>
</dbReference>
<comment type="caution">
    <text evidence="5">The sequence shown here is derived from an EMBL/GenBank/DDBJ whole genome shotgun (WGS) entry which is preliminary data.</text>
</comment>
<sequence>MWCSSKEGGQMEGQAQREAAKERRDEDELAMGNVDSGFLSTGSVQVSGEICDAGMLRREDVDRRSVALRAMTPAPVADSGIVDVDLSEDLSQLTLKKRNRGRDFVGDSESLDRSGPTAALDLSPVKVGPKVSAELPDRDDLPLERDAKRRAMKVWRLYCEQDDDGDTQLHIAIMQGYVEAALVLIRIAPHPCLLNTYNDDMQSSLHLAVLTSQSLVARRLILAGADPSLRNFRGNTALHLACTSGDLACAKALTDPLSPLERNQLMPGQTVPALPQNLEQRNYNGEMCLHLAAANGHVNLVRLLLRLGADLEAREALAGKTALHLAMERECHAVVNFLLQECKPCLDTQMYSGLTAYQLALCINSQLARDLVRCGAKPEPLPESDSESNSGNSSEDEAYEEASYLPAIVQMQNTVEVNV</sequence>
<dbReference type="PROSITE" id="PS50297">
    <property type="entry name" value="ANK_REP_REGION"/>
    <property type="match status" value="1"/>
</dbReference>